<dbReference type="AlphaFoldDB" id="A0A8S0WIG2"/>
<keyword evidence="2" id="KW-1185">Reference proteome</keyword>
<organism evidence="1 2">
    <name type="scientific">Cyclocybe aegerita</name>
    <name type="common">Black poplar mushroom</name>
    <name type="synonym">Agrocybe aegerita</name>
    <dbReference type="NCBI Taxonomy" id="1973307"/>
    <lineage>
        <taxon>Eukaryota</taxon>
        <taxon>Fungi</taxon>
        <taxon>Dikarya</taxon>
        <taxon>Basidiomycota</taxon>
        <taxon>Agaricomycotina</taxon>
        <taxon>Agaricomycetes</taxon>
        <taxon>Agaricomycetidae</taxon>
        <taxon>Agaricales</taxon>
        <taxon>Agaricineae</taxon>
        <taxon>Bolbitiaceae</taxon>
        <taxon>Cyclocybe</taxon>
    </lineage>
</organism>
<name>A0A8S0WIG2_CYCAE</name>
<comment type="caution">
    <text evidence="1">The sequence shown here is derived from an EMBL/GenBank/DDBJ whole genome shotgun (WGS) entry which is preliminary data.</text>
</comment>
<protein>
    <submittedName>
        <fullName evidence="1">Uncharacterized protein</fullName>
    </submittedName>
</protein>
<evidence type="ECO:0000313" key="2">
    <source>
        <dbReference type="Proteomes" id="UP000467700"/>
    </source>
</evidence>
<dbReference type="OrthoDB" id="10489046at2759"/>
<evidence type="ECO:0000313" key="1">
    <source>
        <dbReference type="EMBL" id="CAA7270360.1"/>
    </source>
</evidence>
<gene>
    <name evidence="1" type="ORF">AAE3_LOCUS12774</name>
</gene>
<dbReference type="Proteomes" id="UP000467700">
    <property type="component" value="Unassembled WGS sequence"/>
</dbReference>
<accession>A0A8S0WIG2</accession>
<reference evidence="1 2" key="1">
    <citation type="submission" date="2020-01" db="EMBL/GenBank/DDBJ databases">
        <authorList>
            <person name="Gupta K D."/>
        </authorList>
    </citation>
    <scope>NUCLEOTIDE SEQUENCE [LARGE SCALE GENOMIC DNA]</scope>
</reference>
<sequence>MSLPLPSSFDTNFEVAKVPIPCNVAPFFELHGAWPHIQPVIDTWHNACNCLDTTFVVMIFHPDANLVLNCLIPLLDLLEPADWKSYQFFVPDIADNINFDKLKYYPWDCDTLEVLSPPACSKPKKVKAQGKAKAVTLPPKPTPAVHKACYHQDKSEEEAAQVILGRAQSPGLVSLPQQQKLGLPKHWFVALIKNVLPKALACNNRLQVPSLHPFNAETLLMAVDLPSDFVAVACACGNCWSCQIPSKCDYQGNSINCTPCTNHKLSMCSWRASAEDHATEAEAYGPVHHLSISNLCHKVQECEAWLCQSYLLINKGEWLLQWVKKYGQDIIDIVKTILDQEPSGAFGTIYLDHPELKDTLCTHVSKLVDLNPNPSHNDQLDLQTLTSLLPSSVYRICSYYASILLDDFVSKLVHAFVLLTFFTT</sequence>
<dbReference type="EMBL" id="CACVBS010000090">
    <property type="protein sequence ID" value="CAA7270360.1"/>
    <property type="molecule type" value="Genomic_DNA"/>
</dbReference>
<proteinExistence type="predicted"/>